<protein>
    <submittedName>
        <fullName evidence="1">Uncharacterized protein</fullName>
    </submittedName>
</protein>
<keyword evidence="2" id="KW-1185">Reference proteome</keyword>
<sequence length="88" mass="9889">MIGIRVAGRGWISVEQSLMTCLNGWTENGMARRVTKPFAWSRAVVEGRLKRFVRFPNREPCLGHCSEDGIPLRSLAFSATLLEGMVEH</sequence>
<evidence type="ECO:0000313" key="1">
    <source>
        <dbReference type="EMBL" id="GBN32279.1"/>
    </source>
</evidence>
<organism evidence="1 2">
    <name type="scientific">Araneus ventricosus</name>
    <name type="common">Orbweaver spider</name>
    <name type="synonym">Epeira ventricosa</name>
    <dbReference type="NCBI Taxonomy" id="182803"/>
    <lineage>
        <taxon>Eukaryota</taxon>
        <taxon>Metazoa</taxon>
        <taxon>Ecdysozoa</taxon>
        <taxon>Arthropoda</taxon>
        <taxon>Chelicerata</taxon>
        <taxon>Arachnida</taxon>
        <taxon>Araneae</taxon>
        <taxon>Araneomorphae</taxon>
        <taxon>Entelegynae</taxon>
        <taxon>Araneoidea</taxon>
        <taxon>Araneidae</taxon>
        <taxon>Araneus</taxon>
    </lineage>
</organism>
<gene>
    <name evidence="1" type="ORF">AVEN_112137_1</name>
</gene>
<reference evidence="1 2" key="1">
    <citation type="journal article" date="2019" name="Sci. Rep.">
        <title>Orb-weaving spider Araneus ventricosus genome elucidates the spidroin gene catalogue.</title>
        <authorList>
            <person name="Kono N."/>
            <person name="Nakamura H."/>
            <person name="Ohtoshi R."/>
            <person name="Moran D.A.P."/>
            <person name="Shinohara A."/>
            <person name="Yoshida Y."/>
            <person name="Fujiwara M."/>
            <person name="Mori M."/>
            <person name="Tomita M."/>
            <person name="Arakawa K."/>
        </authorList>
    </citation>
    <scope>NUCLEOTIDE SEQUENCE [LARGE SCALE GENOMIC DNA]</scope>
</reference>
<evidence type="ECO:0000313" key="2">
    <source>
        <dbReference type="Proteomes" id="UP000499080"/>
    </source>
</evidence>
<proteinExistence type="predicted"/>
<dbReference type="EMBL" id="BGPR01008215">
    <property type="protein sequence ID" value="GBN32279.1"/>
    <property type="molecule type" value="Genomic_DNA"/>
</dbReference>
<comment type="caution">
    <text evidence="1">The sequence shown here is derived from an EMBL/GenBank/DDBJ whole genome shotgun (WGS) entry which is preliminary data.</text>
</comment>
<dbReference type="AlphaFoldDB" id="A0A4Y2N0J3"/>
<dbReference type="Proteomes" id="UP000499080">
    <property type="component" value="Unassembled WGS sequence"/>
</dbReference>
<name>A0A4Y2N0J3_ARAVE</name>
<accession>A0A4Y2N0J3</accession>